<comment type="similarity">
    <text evidence="1 6">Belongs to the TACO1 family.</text>
</comment>
<dbReference type="InterPro" id="IPR048300">
    <property type="entry name" value="TACO1_YebC-like_2nd/3rd_dom"/>
</dbReference>
<dbReference type="FunFam" id="1.10.10.200:FF:000001">
    <property type="entry name" value="Probable transcriptional regulatory protein YebC"/>
    <property type="match status" value="1"/>
</dbReference>
<dbReference type="InterPro" id="IPR049083">
    <property type="entry name" value="TACO1_YebC_N"/>
</dbReference>
<dbReference type="GO" id="GO:0003677">
    <property type="term" value="F:DNA binding"/>
    <property type="evidence" value="ECO:0007669"/>
    <property type="project" value="UniProtKB-UniRule"/>
</dbReference>
<feature type="domain" description="TACO1/YebC-like N-terminal" evidence="8">
    <location>
        <begin position="5"/>
        <end position="76"/>
    </location>
</feature>
<dbReference type="InterPro" id="IPR029072">
    <property type="entry name" value="YebC-like"/>
</dbReference>
<keyword evidence="2 6" id="KW-0963">Cytoplasm</keyword>
<dbReference type="Proteomes" id="UP000663720">
    <property type="component" value="Chromosome"/>
</dbReference>
<reference evidence="9" key="1">
    <citation type="journal article" date="2021" name="Microb. Physiol.">
        <title>Proteogenomic Insights into the Physiology of Marine, Sulfate-Reducing, Filamentous Desulfonema limicola and Desulfonema magnum.</title>
        <authorList>
            <person name="Schnaars V."/>
            <person name="Wohlbrand L."/>
            <person name="Scheve S."/>
            <person name="Hinrichs C."/>
            <person name="Reinhardt R."/>
            <person name="Rabus R."/>
        </authorList>
    </citation>
    <scope>NUCLEOTIDE SEQUENCE</scope>
    <source>
        <strain evidence="9">5ac10</strain>
    </source>
</reference>
<evidence type="ECO:0000256" key="6">
    <source>
        <dbReference type="HAMAP-Rule" id="MF_00693"/>
    </source>
</evidence>
<organism evidence="9 10">
    <name type="scientific">Desulfonema limicola</name>
    <dbReference type="NCBI Taxonomy" id="45656"/>
    <lineage>
        <taxon>Bacteria</taxon>
        <taxon>Pseudomonadati</taxon>
        <taxon>Thermodesulfobacteriota</taxon>
        <taxon>Desulfobacteria</taxon>
        <taxon>Desulfobacterales</taxon>
        <taxon>Desulfococcaceae</taxon>
        <taxon>Desulfonema</taxon>
    </lineage>
</organism>
<dbReference type="KEGG" id="dli:dnl_41760"/>
<keyword evidence="10" id="KW-1185">Reference proteome</keyword>
<dbReference type="GO" id="GO:0005829">
    <property type="term" value="C:cytosol"/>
    <property type="evidence" value="ECO:0007669"/>
    <property type="project" value="TreeGrafter"/>
</dbReference>
<dbReference type="NCBIfam" id="TIGR01033">
    <property type="entry name" value="YebC/PmpR family DNA-binding transcriptional regulator"/>
    <property type="match status" value="1"/>
</dbReference>
<proteinExistence type="inferred from homology"/>
<dbReference type="InterPro" id="IPR017856">
    <property type="entry name" value="Integrase-like_N"/>
</dbReference>
<evidence type="ECO:0000256" key="3">
    <source>
        <dbReference type="ARBA" id="ARBA00023015"/>
    </source>
</evidence>
<dbReference type="EMBL" id="CP061799">
    <property type="protein sequence ID" value="QTA81825.1"/>
    <property type="molecule type" value="Genomic_DNA"/>
</dbReference>
<evidence type="ECO:0000256" key="2">
    <source>
        <dbReference type="ARBA" id="ARBA00022490"/>
    </source>
</evidence>
<protein>
    <recommendedName>
        <fullName evidence="6">Probable transcriptional regulatory protein dnl_41760</fullName>
    </recommendedName>
</protein>
<gene>
    <name evidence="9" type="ORF">dnl_41760</name>
</gene>
<dbReference type="GO" id="GO:0006355">
    <property type="term" value="P:regulation of DNA-templated transcription"/>
    <property type="evidence" value="ECO:0007669"/>
    <property type="project" value="UniProtKB-UniRule"/>
</dbReference>
<dbReference type="InterPro" id="IPR026564">
    <property type="entry name" value="Transcrip_reg_TACO1-like_dom3"/>
</dbReference>
<dbReference type="NCBIfam" id="NF001030">
    <property type="entry name" value="PRK00110.1"/>
    <property type="match status" value="1"/>
</dbReference>
<keyword evidence="5 6" id="KW-0804">Transcription</keyword>
<comment type="subcellular location">
    <subcellularLocation>
        <location evidence="6">Cytoplasm</location>
    </subcellularLocation>
</comment>
<keyword evidence="3 6" id="KW-0805">Transcription regulation</keyword>
<dbReference type="AlphaFoldDB" id="A0A975GHR3"/>
<dbReference type="PANTHER" id="PTHR12532:SF6">
    <property type="entry name" value="TRANSCRIPTIONAL REGULATORY PROTEIN YEBC-RELATED"/>
    <property type="match status" value="1"/>
</dbReference>
<dbReference type="Gene3D" id="1.10.10.200">
    <property type="match status" value="1"/>
</dbReference>
<name>A0A975GHR3_9BACT</name>
<dbReference type="NCBIfam" id="NF009044">
    <property type="entry name" value="PRK12378.1"/>
    <property type="match status" value="1"/>
</dbReference>
<dbReference type="PANTHER" id="PTHR12532">
    <property type="entry name" value="TRANSLATIONAL ACTIVATOR OF CYTOCHROME C OXIDASE 1"/>
    <property type="match status" value="1"/>
</dbReference>
<evidence type="ECO:0000256" key="5">
    <source>
        <dbReference type="ARBA" id="ARBA00023163"/>
    </source>
</evidence>
<evidence type="ECO:0000256" key="4">
    <source>
        <dbReference type="ARBA" id="ARBA00023125"/>
    </source>
</evidence>
<dbReference type="HAMAP" id="MF_00693">
    <property type="entry name" value="Transcrip_reg_TACO1"/>
    <property type="match status" value="1"/>
</dbReference>
<evidence type="ECO:0000259" key="8">
    <source>
        <dbReference type="Pfam" id="PF20772"/>
    </source>
</evidence>
<evidence type="ECO:0000313" key="9">
    <source>
        <dbReference type="EMBL" id="QTA81825.1"/>
    </source>
</evidence>
<accession>A0A975GHR3</accession>
<keyword evidence="4 6" id="KW-0238">DNA-binding</keyword>
<dbReference type="RefSeq" id="WP_207687812.1">
    <property type="nucleotide sequence ID" value="NZ_CP061799.1"/>
</dbReference>
<dbReference type="SUPFAM" id="SSF75625">
    <property type="entry name" value="YebC-like"/>
    <property type="match status" value="1"/>
</dbReference>
<dbReference type="Pfam" id="PF01709">
    <property type="entry name" value="Transcrip_reg"/>
    <property type="match status" value="1"/>
</dbReference>
<evidence type="ECO:0000256" key="1">
    <source>
        <dbReference type="ARBA" id="ARBA00008724"/>
    </source>
</evidence>
<dbReference type="InterPro" id="IPR002876">
    <property type="entry name" value="Transcrip_reg_TACO1-like"/>
</dbReference>
<evidence type="ECO:0000259" key="7">
    <source>
        <dbReference type="Pfam" id="PF01709"/>
    </source>
</evidence>
<dbReference type="FunFam" id="3.30.70.980:FF:000002">
    <property type="entry name" value="Probable transcriptional regulatory protein YebC"/>
    <property type="match status" value="1"/>
</dbReference>
<dbReference type="Gene3D" id="3.30.70.980">
    <property type="match status" value="2"/>
</dbReference>
<feature type="domain" description="TACO1/YebC-like second and third" evidence="7">
    <location>
        <begin position="82"/>
        <end position="237"/>
    </location>
</feature>
<sequence>MSGHSKWSTIKHKKGAADAKRGKIFTRLIKEITVAARMGGGDPDANPRLRTAIIAAKAENMPKDNIDRAVKKGTGELEGVNYEENTYEGYGPGGAAIFLESMTDNKNRAVAEIRHIFNKRGGNLGENGCVAWMFDKKGYLNIEKSAVDEEKLMEIALEAGAEDVREDGDIFEVITAPEDFEAVKEAIDNASIPYTDAEITMLPQNTTTLKGNEAEQMIKLMEALDDCDDVQKVYTNADIPDDMV</sequence>
<evidence type="ECO:0000313" key="10">
    <source>
        <dbReference type="Proteomes" id="UP000663720"/>
    </source>
</evidence>
<dbReference type="Pfam" id="PF20772">
    <property type="entry name" value="TACO1_YebC_N"/>
    <property type="match status" value="1"/>
</dbReference>